<dbReference type="InterPro" id="IPR036291">
    <property type="entry name" value="NAD(P)-bd_dom_sf"/>
</dbReference>
<organism evidence="9 10">
    <name type="scientific">Apatococcus fuscideae</name>
    <dbReference type="NCBI Taxonomy" id="2026836"/>
    <lineage>
        <taxon>Eukaryota</taxon>
        <taxon>Viridiplantae</taxon>
        <taxon>Chlorophyta</taxon>
        <taxon>core chlorophytes</taxon>
        <taxon>Trebouxiophyceae</taxon>
        <taxon>Chlorellales</taxon>
        <taxon>Chlorellaceae</taxon>
        <taxon>Apatococcus</taxon>
    </lineage>
</organism>
<comment type="similarity">
    <text evidence="2 7">Belongs to the zinc-containing alcohol dehydrogenase family.</text>
</comment>
<dbReference type="Pfam" id="PF08240">
    <property type="entry name" value="ADH_N"/>
    <property type="match status" value="1"/>
</dbReference>
<dbReference type="AlphaFoldDB" id="A0AAW1T591"/>
<evidence type="ECO:0000259" key="8">
    <source>
        <dbReference type="SMART" id="SM00829"/>
    </source>
</evidence>
<evidence type="ECO:0000313" key="9">
    <source>
        <dbReference type="EMBL" id="KAK9863964.1"/>
    </source>
</evidence>
<accession>A0AAW1T591</accession>
<dbReference type="Pfam" id="PF00107">
    <property type="entry name" value="ADH_zinc_N"/>
    <property type="match status" value="1"/>
</dbReference>
<evidence type="ECO:0000256" key="6">
    <source>
        <dbReference type="ARBA" id="ARBA00023027"/>
    </source>
</evidence>
<evidence type="ECO:0000256" key="2">
    <source>
        <dbReference type="ARBA" id="ARBA00008072"/>
    </source>
</evidence>
<dbReference type="SUPFAM" id="SSF50129">
    <property type="entry name" value="GroES-like"/>
    <property type="match status" value="1"/>
</dbReference>
<dbReference type="FunFam" id="3.40.50.720:FF:000068">
    <property type="entry name" value="Sorbitol dehydrogenase"/>
    <property type="match status" value="1"/>
</dbReference>
<dbReference type="InterPro" id="IPR045306">
    <property type="entry name" value="SDH-like"/>
</dbReference>
<keyword evidence="6" id="KW-0520">NAD</keyword>
<dbReference type="InterPro" id="IPR020843">
    <property type="entry name" value="ER"/>
</dbReference>
<dbReference type="SMART" id="SM00829">
    <property type="entry name" value="PKS_ER"/>
    <property type="match status" value="1"/>
</dbReference>
<dbReference type="InterPro" id="IPR013154">
    <property type="entry name" value="ADH-like_N"/>
</dbReference>
<keyword evidence="4 7" id="KW-0862">Zinc</keyword>
<dbReference type="GO" id="GO:0008270">
    <property type="term" value="F:zinc ion binding"/>
    <property type="evidence" value="ECO:0007669"/>
    <property type="project" value="InterPro"/>
</dbReference>
<keyword evidence="3 7" id="KW-0479">Metal-binding</keyword>
<evidence type="ECO:0000313" key="10">
    <source>
        <dbReference type="Proteomes" id="UP001485043"/>
    </source>
</evidence>
<evidence type="ECO:0000256" key="1">
    <source>
        <dbReference type="ARBA" id="ARBA00001947"/>
    </source>
</evidence>
<proteinExistence type="inferred from homology"/>
<name>A0AAW1T591_9CHLO</name>
<keyword evidence="5" id="KW-0560">Oxidoreductase</keyword>
<dbReference type="Gene3D" id="3.40.50.720">
    <property type="entry name" value="NAD(P)-binding Rossmann-like Domain"/>
    <property type="match status" value="1"/>
</dbReference>
<reference evidence="9 10" key="1">
    <citation type="journal article" date="2024" name="Nat. Commun.">
        <title>Phylogenomics reveals the evolutionary origins of lichenization in chlorophyte algae.</title>
        <authorList>
            <person name="Puginier C."/>
            <person name="Libourel C."/>
            <person name="Otte J."/>
            <person name="Skaloud P."/>
            <person name="Haon M."/>
            <person name="Grisel S."/>
            <person name="Petersen M."/>
            <person name="Berrin J.G."/>
            <person name="Delaux P.M."/>
            <person name="Dal Grande F."/>
            <person name="Keller J."/>
        </authorList>
    </citation>
    <scope>NUCLEOTIDE SEQUENCE [LARGE SCALE GENOMIC DNA]</scope>
    <source>
        <strain evidence="9 10">SAG 2523</strain>
    </source>
</reference>
<dbReference type="CDD" id="cd05285">
    <property type="entry name" value="sorbitol_DH"/>
    <property type="match status" value="1"/>
</dbReference>
<dbReference type="PANTHER" id="PTHR43161">
    <property type="entry name" value="SORBITOL DEHYDROGENASE"/>
    <property type="match status" value="1"/>
</dbReference>
<evidence type="ECO:0000256" key="3">
    <source>
        <dbReference type="ARBA" id="ARBA00022723"/>
    </source>
</evidence>
<evidence type="ECO:0000256" key="5">
    <source>
        <dbReference type="ARBA" id="ARBA00023002"/>
    </source>
</evidence>
<gene>
    <name evidence="9" type="ORF">WJX84_009520</name>
</gene>
<keyword evidence="10" id="KW-1185">Reference proteome</keyword>
<sequence length="391" mass="41382">MAYRQCLKRLQQSAATQLASSGTSRSFAADVLAEQEPSLWRSSAAVLHGVNDLRFEDVAMPERVPEGSCRLEMKAVGICGSDVHFWKKGRLADFVLTGPMIIGHESAGTVVELGPGVHHLKVGDRVAVEGGVPCWHSKASREGRYNLCPDLTFFATPPTHGSLSQYIDHPAHFCYALPAALTHEEGAMAEPLSVGVHACRRAGVSPGKNVAIIGAGPIGLMMSLAAKAFGADKIAVTDVKEDNLALADSLGANVALLQQPHASIQDVAAALRTALPPFGPDIIIDCAGFESTMQTAMAACVPGGKVVLVGMGQNHMKLAMGTASCREVDLLGSFRYANTYPLCLNLMESKRVDVTPLITHRFGFTAQDVAAAFDTASRASETGAIKVMFNL</sequence>
<dbReference type="EMBL" id="JALJOV010000408">
    <property type="protein sequence ID" value="KAK9863964.1"/>
    <property type="molecule type" value="Genomic_DNA"/>
</dbReference>
<dbReference type="SUPFAM" id="SSF51735">
    <property type="entry name" value="NAD(P)-binding Rossmann-fold domains"/>
    <property type="match status" value="1"/>
</dbReference>
<comment type="cofactor">
    <cofactor evidence="1 7">
        <name>Zn(2+)</name>
        <dbReference type="ChEBI" id="CHEBI:29105"/>
    </cofactor>
</comment>
<evidence type="ECO:0000256" key="4">
    <source>
        <dbReference type="ARBA" id="ARBA00022833"/>
    </source>
</evidence>
<comment type="caution">
    <text evidence="9">The sequence shown here is derived from an EMBL/GenBank/DDBJ whole genome shotgun (WGS) entry which is preliminary data.</text>
</comment>
<dbReference type="InterPro" id="IPR011032">
    <property type="entry name" value="GroES-like_sf"/>
</dbReference>
<dbReference type="InterPro" id="IPR013149">
    <property type="entry name" value="ADH-like_C"/>
</dbReference>
<dbReference type="GO" id="GO:0016616">
    <property type="term" value="F:oxidoreductase activity, acting on the CH-OH group of donors, NAD or NADP as acceptor"/>
    <property type="evidence" value="ECO:0007669"/>
    <property type="project" value="InterPro"/>
</dbReference>
<protein>
    <recommendedName>
        <fullName evidence="8">Enoyl reductase (ER) domain-containing protein</fullName>
    </recommendedName>
</protein>
<dbReference type="Proteomes" id="UP001485043">
    <property type="component" value="Unassembled WGS sequence"/>
</dbReference>
<feature type="domain" description="Enoyl reductase (ER)" evidence="8">
    <location>
        <begin position="49"/>
        <end position="387"/>
    </location>
</feature>
<dbReference type="InterPro" id="IPR002328">
    <property type="entry name" value="ADH_Zn_CS"/>
</dbReference>
<dbReference type="Gene3D" id="3.90.180.10">
    <property type="entry name" value="Medium-chain alcohol dehydrogenases, catalytic domain"/>
    <property type="match status" value="1"/>
</dbReference>
<evidence type="ECO:0000256" key="7">
    <source>
        <dbReference type="RuleBase" id="RU361277"/>
    </source>
</evidence>
<dbReference type="PROSITE" id="PS00059">
    <property type="entry name" value="ADH_ZINC"/>
    <property type="match status" value="1"/>
</dbReference>
<dbReference type="PANTHER" id="PTHR43161:SF9">
    <property type="entry name" value="SORBITOL DEHYDROGENASE"/>
    <property type="match status" value="1"/>
</dbReference>